<dbReference type="CTD" id="91404"/>
<reference evidence="5" key="1">
    <citation type="submission" date="2025-08" db="UniProtKB">
        <authorList>
            <consortium name="Ensembl"/>
        </authorList>
    </citation>
    <scope>IDENTIFICATION</scope>
</reference>
<sequence length="737" mass="83709">MEASVILPILKKKLAFLSGGKDRRSGLILTIPLCLEQTSMDELSVTLDYLLSIPSEKCKARGFTVIVDGRKSQWNVVKTVVLMLQNVVPAEVSLVCVVKPDEFWDKKVTHFCFWKEKDRLGFEIASIYACALPGITESWSSSRKPSQGMASSSQREEELMMISVVILVSANKLTRYIEPCQLTEDFGGTLTYDHMDWLNKRLVFEKFTKESTSLLDELALINNGSDKGTQQEKERSIDLNFLPSVDPETVLQTGHELLSELQQRRFNGSDGGVSWSPMDDELLAQPQVMKLLDSLREQYTRYQEVCRQRSKRTQLEEIQQKVMQVVNWLEGPGSEQLRTQWGIGDSIRASQALQQKHEEIESQHSEWFAVYVELNQQIAALLNAGDEEDLVELKALQQQLSDVCYRQASQLEFRQNLLQAALEFHSVAQDLSQQLDGLLGMLCVDVAPADGASIQQTLKLLEEKLKSVDLGLQGLREKGQSLLDQISNQASWAYGKDVTIENKENVDHIQGVMEDMQLRKQRCEDMVDVRRLKMLQMVQLFKCEEDAAQAVEWLSELLDALLKTHIRLGDDTQETKVLLEKHRKFVDVAQSTYDYGRQLLQATVVLCQSLRCTSRSSGDTLPRLNRVWKQFTLTSEERVHRLETAVAFHSSAEKILQECPEQPEAINEIEQFDEIETVGKSLLDRLTVPVVYPDGSEQYFGSPSDMASAAEHIREKMKLVSLKKQQLRQPEATTPES</sequence>
<dbReference type="AlphaFoldDB" id="A0A8C4KQU8"/>
<comment type="similarity">
    <text evidence="2">Belongs to the SOLO family.</text>
</comment>
<evidence type="ECO:0000313" key="5">
    <source>
        <dbReference type="Ensembl" id="ENSDNVP00000027201.1"/>
    </source>
</evidence>
<proteinExistence type="inferred from homology"/>
<evidence type="ECO:0000259" key="4">
    <source>
        <dbReference type="Pfam" id="PF24915"/>
    </source>
</evidence>
<dbReference type="Gene3D" id="1.20.58.60">
    <property type="match status" value="2"/>
</dbReference>
<dbReference type="GO" id="GO:0043325">
    <property type="term" value="F:phosphatidylinositol-3,4-bisphosphate binding"/>
    <property type="evidence" value="ECO:0007669"/>
    <property type="project" value="TreeGrafter"/>
</dbReference>
<dbReference type="InterPro" id="IPR001251">
    <property type="entry name" value="CRAL-TRIO_dom"/>
</dbReference>
<accession>A0A8C4KQU8</accession>
<dbReference type="Pfam" id="PF24915">
    <property type="entry name" value="Spectrin_SESTD1"/>
    <property type="match status" value="1"/>
</dbReference>
<dbReference type="FunFam" id="1.20.58.60:FF:000124">
    <property type="entry name" value="SEC14 domain and spectrin repeat-containing protein 1"/>
    <property type="match status" value="1"/>
</dbReference>
<dbReference type="FunFam" id="1.20.58.60:FF:000187">
    <property type="entry name" value="SEC14 domain and spectrin repeat-containing protein 1 isoform X2"/>
    <property type="match status" value="1"/>
</dbReference>
<dbReference type="GO" id="GO:0005546">
    <property type="term" value="F:phosphatidylinositol-4,5-bisphosphate binding"/>
    <property type="evidence" value="ECO:0007669"/>
    <property type="project" value="TreeGrafter"/>
</dbReference>
<dbReference type="RefSeq" id="XP_064371093.1">
    <property type="nucleotide sequence ID" value="XM_064515023.1"/>
</dbReference>
<dbReference type="SUPFAM" id="SSF46966">
    <property type="entry name" value="Spectrin repeat"/>
    <property type="match status" value="2"/>
</dbReference>
<organism evidence="5 6">
    <name type="scientific">Dromaius novaehollandiae</name>
    <name type="common">Emu</name>
    <dbReference type="NCBI Taxonomy" id="8790"/>
    <lineage>
        <taxon>Eukaryota</taxon>
        <taxon>Metazoa</taxon>
        <taxon>Chordata</taxon>
        <taxon>Craniata</taxon>
        <taxon>Vertebrata</taxon>
        <taxon>Euteleostomi</taxon>
        <taxon>Archelosauria</taxon>
        <taxon>Archosauria</taxon>
        <taxon>Dinosauria</taxon>
        <taxon>Saurischia</taxon>
        <taxon>Theropoda</taxon>
        <taxon>Coelurosauria</taxon>
        <taxon>Aves</taxon>
        <taxon>Palaeognathae</taxon>
        <taxon>Casuariiformes</taxon>
        <taxon>Dromaiidae</taxon>
        <taxon>Dromaius</taxon>
    </lineage>
</organism>
<dbReference type="GO" id="GO:0010314">
    <property type="term" value="F:phosphatidylinositol-5-phosphate binding"/>
    <property type="evidence" value="ECO:0007669"/>
    <property type="project" value="TreeGrafter"/>
</dbReference>
<dbReference type="GeneID" id="112989836"/>
<dbReference type="GO" id="GO:0080025">
    <property type="term" value="F:phosphatidylinositol-3,5-bisphosphate binding"/>
    <property type="evidence" value="ECO:0007669"/>
    <property type="project" value="TreeGrafter"/>
</dbReference>
<dbReference type="Ensembl" id="ENSDNVT00000032830.1">
    <property type="protein sequence ID" value="ENSDNVP00000027201.1"/>
    <property type="gene ID" value="ENSDNVG00000018881.1"/>
</dbReference>
<keyword evidence="6" id="KW-1185">Reference proteome</keyword>
<feature type="domain" description="CRAL-TRIO" evidence="3">
    <location>
        <begin position="30"/>
        <end position="194"/>
    </location>
</feature>
<dbReference type="InterPro" id="IPR056804">
    <property type="entry name" value="Spectrin_SESTD1"/>
</dbReference>
<dbReference type="RefSeq" id="XP_064371092.1">
    <property type="nucleotide sequence ID" value="XM_064515022.1"/>
</dbReference>
<evidence type="ECO:0000256" key="1">
    <source>
        <dbReference type="ARBA" id="ARBA00022737"/>
    </source>
</evidence>
<dbReference type="RefSeq" id="XP_064371095.1">
    <property type="nucleotide sequence ID" value="XM_064515025.1"/>
</dbReference>
<keyword evidence="1" id="KW-0677">Repeat</keyword>
<feature type="domain" description="SESTD1-like spectrin repeats region" evidence="4">
    <location>
        <begin position="419"/>
        <end position="528"/>
    </location>
</feature>
<evidence type="ECO:0000256" key="2">
    <source>
        <dbReference type="ARBA" id="ARBA00038285"/>
    </source>
</evidence>
<gene>
    <name evidence="5" type="primary">SESTD1</name>
</gene>
<dbReference type="PANTHER" id="PTHR46607:SF1">
    <property type="entry name" value="SEC14 DOMAIN AND SPECTRIN REPEAT-CONTAINING PROTEIN 1"/>
    <property type="match status" value="1"/>
</dbReference>
<evidence type="ECO:0000259" key="3">
    <source>
        <dbReference type="Pfam" id="PF13716"/>
    </source>
</evidence>
<dbReference type="Pfam" id="PF13716">
    <property type="entry name" value="CRAL_TRIO_2"/>
    <property type="match status" value="1"/>
</dbReference>
<name>A0A8C4KQU8_DRONO</name>
<dbReference type="PANTHER" id="PTHR46607">
    <property type="entry name" value="SEC14 DOMAIN AND SPECTRIN REPEAT-CONTAINING PROTEIN 1"/>
    <property type="match status" value="1"/>
</dbReference>
<dbReference type="GO" id="GO:0032266">
    <property type="term" value="F:phosphatidylinositol-3-phosphate binding"/>
    <property type="evidence" value="ECO:0007669"/>
    <property type="project" value="TreeGrafter"/>
</dbReference>
<protein>
    <submittedName>
        <fullName evidence="5">SEC14 and spectrin domain containing 1</fullName>
    </submittedName>
</protein>
<reference evidence="5" key="2">
    <citation type="submission" date="2025-09" db="UniProtKB">
        <authorList>
            <consortium name="Ensembl"/>
        </authorList>
    </citation>
    <scope>IDENTIFICATION</scope>
</reference>
<evidence type="ECO:0000313" key="6">
    <source>
        <dbReference type="Proteomes" id="UP000694423"/>
    </source>
</evidence>
<dbReference type="Proteomes" id="UP000694423">
    <property type="component" value="Unplaced"/>
</dbReference>
<dbReference type="GO" id="GO:0070273">
    <property type="term" value="F:phosphatidylinositol-4-phosphate binding"/>
    <property type="evidence" value="ECO:0007669"/>
    <property type="project" value="TreeGrafter"/>
</dbReference>